<name>A0A6N6M1X3_9FLAO</name>
<gene>
    <name evidence="2" type="ORF">F3059_11680</name>
</gene>
<organism evidence="2 3">
    <name type="scientific">Salibacter halophilus</name>
    <dbReference type="NCBI Taxonomy" id="1803916"/>
    <lineage>
        <taxon>Bacteria</taxon>
        <taxon>Pseudomonadati</taxon>
        <taxon>Bacteroidota</taxon>
        <taxon>Flavobacteriia</taxon>
        <taxon>Flavobacteriales</taxon>
        <taxon>Salibacteraceae</taxon>
        <taxon>Salibacter</taxon>
    </lineage>
</organism>
<dbReference type="InterPro" id="IPR051783">
    <property type="entry name" value="NAD(P)-dependent_oxidoreduct"/>
</dbReference>
<proteinExistence type="predicted"/>
<dbReference type="PANTHER" id="PTHR48079:SF6">
    <property type="entry name" value="NAD(P)-BINDING DOMAIN-CONTAINING PROTEIN-RELATED"/>
    <property type="match status" value="1"/>
</dbReference>
<protein>
    <submittedName>
        <fullName evidence="2">NAD-dependent epimerase/dehydratase family protein</fullName>
    </submittedName>
</protein>
<evidence type="ECO:0000313" key="2">
    <source>
        <dbReference type="EMBL" id="KAB1062840.1"/>
    </source>
</evidence>
<dbReference type="GO" id="GO:0004029">
    <property type="term" value="F:aldehyde dehydrogenase (NAD+) activity"/>
    <property type="evidence" value="ECO:0007669"/>
    <property type="project" value="TreeGrafter"/>
</dbReference>
<dbReference type="Proteomes" id="UP000435357">
    <property type="component" value="Unassembled WGS sequence"/>
</dbReference>
<evidence type="ECO:0000313" key="3">
    <source>
        <dbReference type="Proteomes" id="UP000435357"/>
    </source>
</evidence>
<dbReference type="InterPro" id="IPR036291">
    <property type="entry name" value="NAD(P)-bd_dom_sf"/>
</dbReference>
<dbReference type="GO" id="GO:0005737">
    <property type="term" value="C:cytoplasm"/>
    <property type="evidence" value="ECO:0007669"/>
    <property type="project" value="TreeGrafter"/>
</dbReference>
<accession>A0A6N6M1X3</accession>
<dbReference type="OrthoDB" id="596910at2"/>
<dbReference type="PANTHER" id="PTHR48079">
    <property type="entry name" value="PROTEIN YEEZ"/>
    <property type="match status" value="1"/>
</dbReference>
<dbReference type="EMBL" id="WACR01000010">
    <property type="protein sequence ID" value="KAB1062840.1"/>
    <property type="molecule type" value="Genomic_DNA"/>
</dbReference>
<keyword evidence="3" id="KW-1185">Reference proteome</keyword>
<dbReference type="AlphaFoldDB" id="A0A6N6M1X3"/>
<reference evidence="2 3" key="1">
    <citation type="submission" date="2019-09" db="EMBL/GenBank/DDBJ databases">
        <title>Genomes of Cryomorphaceae.</title>
        <authorList>
            <person name="Bowman J.P."/>
        </authorList>
    </citation>
    <scope>NUCLEOTIDE SEQUENCE [LARGE SCALE GENOMIC DNA]</scope>
    <source>
        <strain evidence="2 3">KCTC 52047</strain>
    </source>
</reference>
<dbReference type="SUPFAM" id="SSF51735">
    <property type="entry name" value="NAD(P)-binding Rossmann-fold domains"/>
    <property type="match status" value="1"/>
</dbReference>
<sequence length="364" mass="41207">MLMPLLRFVLRAKDSQINTLKNQFPDYLCHVIFITGATGLVGSHLAYFLLSRGEKLRALKRESSDTSILENHFKHYGGDSQLLKNIEWVDGDLFDVIELEKLVNGCDEVYHAAAYVSFDPAEKNKLYKVNIEGTANLVNIALDVGVRKFGYVSSTAAIGSGRNGDKTDENIKWKEDKHTSYYAISKHYGEREIWRGSQEGLNVAMVNPCIVVGPGNWNTSSAAMFSQVWDGLKFYTTGSNAFVDVRDVAQALIEVMDEELFGNRYLVVGKNMKYRDYFNLIADALDKKRPSVQATKTMSSIAWRLEKVRSFFTGKKPLITRETAQSANSNVQYSNEKIKKELDFEFNSIEKAVKDTAERFLNEH</sequence>
<comment type="caution">
    <text evidence="2">The sequence shown here is derived from an EMBL/GenBank/DDBJ whole genome shotgun (WGS) entry which is preliminary data.</text>
</comment>
<dbReference type="Gene3D" id="3.40.50.720">
    <property type="entry name" value="NAD(P)-binding Rossmann-like Domain"/>
    <property type="match status" value="1"/>
</dbReference>
<dbReference type="Pfam" id="PF01370">
    <property type="entry name" value="Epimerase"/>
    <property type="match status" value="1"/>
</dbReference>
<evidence type="ECO:0000259" key="1">
    <source>
        <dbReference type="Pfam" id="PF01370"/>
    </source>
</evidence>
<feature type="domain" description="NAD-dependent epimerase/dehydratase" evidence="1">
    <location>
        <begin position="32"/>
        <end position="258"/>
    </location>
</feature>
<dbReference type="InterPro" id="IPR001509">
    <property type="entry name" value="Epimerase_deHydtase"/>
</dbReference>